<evidence type="ECO:0000256" key="1">
    <source>
        <dbReference type="ARBA" id="ARBA00004141"/>
    </source>
</evidence>
<dbReference type="Gene3D" id="1.20.1080.10">
    <property type="entry name" value="Glycerol uptake facilitator protein"/>
    <property type="match status" value="2"/>
</dbReference>
<keyword evidence="5 8" id="KW-0472">Membrane</keyword>
<feature type="transmembrane region" description="Helical" evidence="8">
    <location>
        <begin position="140"/>
        <end position="168"/>
    </location>
</feature>
<dbReference type="GO" id="GO:0005886">
    <property type="term" value="C:plasma membrane"/>
    <property type="evidence" value="ECO:0007669"/>
    <property type="project" value="TreeGrafter"/>
</dbReference>
<accession>A0A3N2Q5Z3</accession>
<dbReference type="Proteomes" id="UP000272025">
    <property type="component" value="Unassembled WGS sequence"/>
</dbReference>
<dbReference type="OrthoDB" id="3222at2759"/>
<dbReference type="STRING" id="1314773.A0A3N2Q5Z3"/>
<name>A0A3N2Q5Z3_SODAK</name>
<evidence type="ECO:0000256" key="8">
    <source>
        <dbReference type="SAM" id="Phobius"/>
    </source>
</evidence>
<organism evidence="9 10">
    <name type="scientific">Sodiomyces alkalinus (strain CBS 110278 / VKM F-3762 / F11)</name>
    <name type="common">Alkaliphilic filamentous fungus</name>
    <dbReference type="NCBI Taxonomy" id="1314773"/>
    <lineage>
        <taxon>Eukaryota</taxon>
        <taxon>Fungi</taxon>
        <taxon>Dikarya</taxon>
        <taxon>Ascomycota</taxon>
        <taxon>Pezizomycotina</taxon>
        <taxon>Sordariomycetes</taxon>
        <taxon>Hypocreomycetidae</taxon>
        <taxon>Glomerellales</taxon>
        <taxon>Plectosphaerellaceae</taxon>
        <taxon>Sodiomyces</taxon>
    </lineage>
</organism>
<dbReference type="PANTHER" id="PTHR19139">
    <property type="entry name" value="AQUAPORIN TRANSPORTER"/>
    <property type="match status" value="1"/>
</dbReference>
<dbReference type="PRINTS" id="PR00783">
    <property type="entry name" value="MINTRINSICP"/>
</dbReference>
<gene>
    <name evidence="9" type="ORF">SODALDRAFT_347255</name>
</gene>
<comment type="subcellular location">
    <subcellularLocation>
        <location evidence="1">Membrane</location>
        <topology evidence="1">Multi-pass membrane protein</topology>
    </subcellularLocation>
</comment>
<evidence type="ECO:0000256" key="3">
    <source>
        <dbReference type="ARBA" id="ARBA00022692"/>
    </source>
</evidence>
<evidence type="ECO:0000256" key="2">
    <source>
        <dbReference type="ARBA" id="ARBA00006175"/>
    </source>
</evidence>
<dbReference type="AlphaFoldDB" id="A0A3N2Q5Z3"/>
<dbReference type="SUPFAM" id="SSF81338">
    <property type="entry name" value="Aquaporin-like"/>
    <property type="match status" value="1"/>
</dbReference>
<feature type="transmembrane region" description="Helical" evidence="8">
    <location>
        <begin position="112"/>
        <end position="133"/>
    </location>
</feature>
<evidence type="ECO:0000313" key="10">
    <source>
        <dbReference type="Proteomes" id="UP000272025"/>
    </source>
</evidence>
<evidence type="ECO:0000313" key="9">
    <source>
        <dbReference type="EMBL" id="ROT42203.1"/>
    </source>
</evidence>
<reference evidence="9 10" key="1">
    <citation type="journal article" date="2018" name="Mol. Ecol.">
        <title>The obligate alkalophilic soda-lake fungus Sodiomyces alkalinus has shifted to a protein diet.</title>
        <authorList>
            <person name="Grum-Grzhimaylo A.A."/>
            <person name="Falkoski D.L."/>
            <person name="van den Heuvel J."/>
            <person name="Valero-Jimenez C.A."/>
            <person name="Min B."/>
            <person name="Choi I.G."/>
            <person name="Lipzen A."/>
            <person name="Daum C.G."/>
            <person name="Aanen D.K."/>
            <person name="Tsang A."/>
            <person name="Henrissat B."/>
            <person name="Bilanenko E.N."/>
            <person name="de Vries R.P."/>
            <person name="van Kan J.A.L."/>
            <person name="Grigoriev I.V."/>
            <person name="Debets A.J.M."/>
        </authorList>
    </citation>
    <scope>NUCLEOTIDE SEQUENCE [LARGE SCALE GENOMIC DNA]</scope>
    <source>
        <strain evidence="9 10">F11</strain>
    </source>
</reference>
<feature type="transmembrane region" description="Helical" evidence="8">
    <location>
        <begin position="47"/>
        <end position="66"/>
    </location>
</feature>
<comment type="similarity">
    <text evidence="2 6">Belongs to the MIP/aquaporin (TC 1.A.8) family.</text>
</comment>
<dbReference type="PANTHER" id="PTHR19139:SF199">
    <property type="entry name" value="MIP17260P"/>
    <property type="match status" value="1"/>
</dbReference>
<dbReference type="InterPro" id="IPR000425">
    <property type="entry name" value="MIP"/>
</dbReference>
<feature type="compositionally biased region" description="Basic and acidic residues" evidence="7">
    <location>
        <begin position="237"/>
        <end position="252"/>
    </location>
</feature>
<evidence type="ECO:0000256" key="5">
    <source>
        <dbReference type="ARBA" id="ARBA00023136"/>
    </source>
</evidence>
<keyword evidence="10" id="KW-1185">Reference proteome</keyword>
<evidence type="ECO:0000256" key="7">
    <source>
        <dbReference type="SAM" id="MobiDB-lite"/>
    </source>
</evidence>
<dbReference type="RefSeq" id="XP_028470009.1">
    <property type="nucleotide sequence ID" value="XM_028613294.1"/>
</dbReference>
<dbReference type="GO" id="GO:0015250">
    <property type="term" value="F:water channel activity"/>
    <property type="evidence" value="ECO:0007669"/>
    <property type="project" value="TreeGrafter"/>
</dbReference>
<keyword evidence="6" id="KW-0813">Transport</keyword>
<sequence>MPDLSHFSRSSRMNSLTQNMRRISSARRAGQGPLPTLSLPDTMRNNIVATIGEFVGTYLFLFFSLAGAQIANTPQPADDAPPNPAALILVSLAFGVSLTANVWAFYRITGGLFNPVVTLALVLCGGLPIIRAICVVPAQLIGGIAAAAVVSALFPGANLVLVCFRSFFSGTYFTGGSLNPARSLGPAVVNHSFPGYFWIYWVGPILGSLLACAFYTLLRALRYQDCNPGQDSDGELEDKRSHSPPEENGHAA</sequence>
<evidence type="ECO:0000256" key="4">
    <source>
        <dbReference type="ARBA" id="ARBA00022989"/>
    </source>
</evidence>
<feature type="transmembrane region" description="Helical" evidence="8">
    <location>
        <begin position="86"/>
        <end position="106"/>
    </location>
</feature>
<dbReference type="EMBL" id="ML119051">
    <property type="protein sequence ID" value="ROT42203.1"/>
    <property type="molecule type" value="Genomic_DNA"/>
</dbReference>
<dbReference type="InterPro" id="IPR034294">
    <property type="entry name" value="Aquaporin_transptr"/>
</dbReference>
<evidence type="ECO:0000256" key="6">
    <source>
        <dbReference type="RuleBase" id="RU000477"/>
    </source>
</evidence>
<feature type="region of interest" description="Disordered" evidence="7">
    <location>
        <begin position="230"/>
        <end position="252"/>
    </location>
</feature>
<feature type="transmembrane region" description="Helical" evidence="8">
    <location>
        <begin position="198"/>
        <end position="218"/>
    </location>
</feature>
<keyword evidence="4 8" id="KW-1133">Transmembrane helix</keyword>
<protein>
    <submittedName>
        <fullName evidence="9">Aquaporin-like protein</fullName>
    </submittedName>
</protein>
<dbReference type="Pfam" id="PF00230">
    <property type="entry name" value="MIP"/>
    <property type="match status" value="2"/>
</dbReference>
<keyword evidence="3 6" id="KW-0812">Transmembrane</keyword>
<dbReference type="InterPro" id="IPR023271">
    <property type="entry name" value="Aquaporin-like"/>
</dbReference>
<proteinExistence type="inferred from homology"/>
<dbReference type="GeneID" id="39581772"/>